<feature type="domain" description="Response regulatory" evidence="1">
    <location>
        <begin position="146"/>
        <end position="263"/>
    </location>
</feature>
<accession>A0A3B1A2H6</accession>
<protein>
    <submittedName>
        <fullName evidence="2">Chemotaxis regulator - transmits chemoreceptor signals to flagellar motor components CheY</fullName>
    </submittedName>
</protein>
<dbReference type="PANTHER" id="PTHR43228:SF1">
    <property type="entry name" value="TWO-COMPONENT RESPONSE REGULATOR ARR22"/>
    <property type="match status" value="1"/>
</dbReference>
<dbReference type="Gene3D" id="3.40.50.2300">
    <property type="match status" value="2"/>
</dbReference>
<dbReference type="PANTHER" id="PTHR43228">
    <property type="entry name" value="TWO-COMPONENT RESPONSE REGULATOR"/>
    <property type="match status" value="1"/>
</dbReference>
<evidence type="ECO:0000259" key="1">
    <source>
        <dbReference type="PROSITE" id="PS50110"/>
    </source>
</evidence>
<proteinExistence type="predicted"/>
<name>A0A3B1A2H6_9ZZZZ</name>
<keyword evidence="2" id="KW-0282">Flagellum</keyword>
<dbReference type="CDD" id="cd00156">
    <property type="entry name" value="REC"/>
    <property type="match status" value="1"/>
</dbReference>
<keyword evidence="2" id="KW-0969">Cilium</keyword>
<dbReference type="InterPro" id="IPR011006">
    <property type="entry name" value="CheY-like_superfamily"/>
</dbReference>
<gene>
    <name evidence="2" type="ORF">MNBD_GAMMA20-1662</name>
</gene>
<dbReference type="SUPFAM" id="SSF52172">
    <property type="entry name" value="CheY-like"/>
    <property type="match status" value="2"/>
</dbReference>
<sequence length="264" mass="28962">MSRLSIDTISVLLVEPSSAQSRIIGSYLRELGVELLFVVKTAAEALQEMRMATPDLVISAMHLADITGTELVQTMRGEEPFAEVPFMLISSETHYRYLEPIRQAGVIALLPKPFTREQLQAAMQSTLDYLDPGELAARDFASEELKVLVVDDSSTARRHISRVLSNMGIEDITTATNGVEALEIIGQNFFDLVVTDYNMPHMNGKELVEQIRESSAQASIPVLMVSSESDESRIAAVQQAGVSAICDKPFDSGTVKQLIEGMLN</sequence>
<keyword evidence="2" id="KW-0966">Cell projection</keyword>
<keyword evidence="2" id="KW-0675">Receptor</keyword>
<organism evidence="2">
    <name type="scientific">hydrothermal vent metagenome</name>
    <dbReference type="NCBI Taxonomy" id="652676"/>
    <lineage>
        <taxon>unclassified sequences</taxon>
        <taxon>metagenomes</taxon>
        <taxon>ecological metagenomes</taxon>
    </lineage>
</organism>
<dbReference type="EMBL" id="UOFU01000185">
    <property type="protein sequence ID" value="VAW99958.1"/>
    <property type="molecule type" value="Genomic_DNA"/>
</dbReference>
<reference evidence="2" key="1">
    <citation type="submission" date="2018-06" db="EMBL/GenBank/DDBJ databases">
        <authorList>
            <person name="Zhirakovskaya E."/>
        </authorList>
    </citation>
    <scope>NUCLEOTIDE SEQUENCE</scope>
</reference>
<feature type="domain" description="Response regulatory" evidence="1">
    <location>
        <begin position="10"/>
        <end position="127"/>
    </location>
</feature>
<dbReference type="AlphaFoldDB" id="A0A3B1A2H6"/>
<dbReference type="InterPro" id="IPR052048">
    <property type="entry name" value="ST_Response_Regulator"/>
</dbReference>
<dbReference type="InterPro" id="IPR001789">
    <property type="entry name" value="Sig_transdc_resp-reg_receiver"/>
</dbReference>
<dbReference type="PROSITE" id="PS50110">
    <property type="entry name" value="RESPONSE_REGULATORY"/>
    <property type="match status" value="2"/>
</dbReference>
<dbReference type="Pfam" id="PF00072">
    <property type="entry name" value="Response_reg"/>
    <property type="match status" value="2"/>
</dbReference>
<evidence type="ECO:0000313" key="2">
    <source>
        <dbReference type="EMBL" id="VAW99958.1"/>
    </source>
</evidence>
<dbReference type="GO" id="GO:0000160">
    <property type="term" value="P:phosphorelay signal transduction system"/>
    <property type="evidence" value="ECO:0007669"/>
    <property type="project" value="InterPro"/>
</dbReference>
<dbReference type="SMART" id="SM00448">
    <property type="entry name" value="REC"/>
    <property type="match status" value="2"/>
</dbReference>